<reference evidence="2 3" key="1">
    <citation type="journal article" date="2018" name="Evol. Lett.">
        <title>Horizontal gene cluster transfer increased hallucinogenic mushroom diversity.</title>
        <authorList>
            <person name="Reynolds H.T."/>
            <person name="Vijayakumar V."/>
            <person name="Gluck-Thaler E."/>
            <person name="Korotkin H.B."/>
            <person name="Matheny P.B."/>
            <person name="Slot J.C."/>
        </authorList>
    </citation>
    <scope>NUCLEOTIDE SEQUENCE [LARGE SCALE GENOMIC DNA]</scope>
    <source>
        <strain evidence="2 3">SRW20</strain>
    </source>
</reference>
<comment type="caution">
    <text evidence="2">The sequence shown here is derived from an EMBL/GenBank/DDBJ whole genome shotgun (WGS) entry which is preliminary data.</text>
</comment>
<dbReference type="OrthoDB" id="3070512at2759"/>
<gene>
    <name evidence="2" type="ORF">CVT26_010860</name>
</gene>
<dbReference type="AlphaFoldDB" id="A0A409W5F8"/>
<evidence type="ECO:0000256" key="1">
    <source>
        <dbReference type="SAM" id="MobiDB-lite"/>
    </source>
</evidence>
<protein>
    <submittedName>
        <fullName evidence="2">Uncharacterized protein</fullName>
    </submittedName>
</protein>
<accession>A0A409W5F8</accession>
<dbReference type="InParanoid" id="A0A409W5F8"/>
<organism evidence="2 3">
    <name type="scientific">Gymnopilus dilepis</name>
    <dbReference type="NCBI Taxonomy" id="231916"/>
    <lineage>
        <taxon>Eukaryota</taxon>
        <taxon>Fungi</taxon>
        <taxon>Dikarya</taxon>
        <taxon>Basidiomycota</taxon>
        <taxon>Agaricomycotina</taxon>
        <taxon>Agaricomycetes</taxon>
        <taxon>Agaricomycetidae</taxon>
        <taxon>Agaricales</taxon>
        <taxon>Agaricineae</taxon>
        <taxon>Hymenogastraceae</taxon>
        <taxon>Gymnopilus</taxon>
    </lineage>
</organism>
<feature type="region of interest" description="Disordered" evidence="1">
    <location>
        <begin position="125"/>
        <end position="151"/>
    </location>
</feature>
<dbReference type="EMBL" id="NHYE01005389">
    <property type="protein sequence ID" value="PPQ73705.1"/>
    <property type="molecule type" value="Genomic_DNA"/>
</dbReference>
<dbReference type="Proteomes" id="UP000284706">
    <property type="component" value="Unassembled WGS sequence"/>
</dbReference>
<name>A0A409W5F8_9AGAR</name>
<proteinExistence type="predicted"/>
<evidence type="ECO:0000313" key="2">
    <source>
        <dbReference type="EMBL" id="PPQ73705.1"/>
    </source>
</evidence>
<evidence type="ECO:0000313" key="3">
    <source>
        <dbReference type="Proteomes" id="UP000284706"/>
    </source>
</evidence>
<sequence length="418" mass="47096">MSPFQERQASATSNANYLRNEFTTIDALPQHEDWGEAMDPSSAVLAAPNEFGFESRKEPLTLNELVGQYLDVTKKPKEQPGPLARVGKELSRRYPNLFSNHRKDEIKRRMYFAIRAVSRIHHGRKCHRPYSRGPVRGLRKKPQPTLSLDNPCPEIEEEDEIIELTDSDSDVSDDEKSNIDEYRDILIGSKYSTVFTPVISPLSIAGRNECFPQGQIQASGTANKRSPAIRCPLPTRLTAAQVGNTPSLHVVSAPKPCHASPVLLEHPSSSYSQVFDSKIIDRGFITHDLHRTPTDAANHDMSPSDIVKSQQARTIQPPKLEDPTHAPSSDDAIYFFLEACQPPMVHLLQRFVEYGCSTEVYLRSFASFSQEKRRNVLRKILAIRPISHGEGDATSGRTDMREMDLDVLDNHFVDYFDQ</sequence>
<keyword evidence="3" id="KW-1185">Reference proteome</keyword>